<evidence type="ECO:0000313" key="1">
    <source>
        <dbReference type="EMBL" id="QVD58801.1"/>
    </source>
</evidence>
<accession>A0A8E5KD06</accession>
<name>A0A8E5KD06_9CAUD</name>
<protein>
    <submittedName>
        <fullName evidence="1">Uncharacterized protein</fullName>
    </submittedName>
</protein>
<organism evidence="1">
    <name type="scientific">Silviavirus remus</name>
    <dbReference type="NCBI Taxonomy" id="1857890"/>
    <lineage>
        <taxon>Viruses</taxon>
        <taxon>Duplodnaviria</taxon>
        <taxon>Heunggongvirae</taxon>
        <taxon>Uroviricota</taxon>
        <taxon>Caudoviricetes</taxon>
        <taxon>Herelleviridae</taxon>
        <taxon>Twortvirinae</taxon>
        <taxon>Silviavirus</taxon>
    </lineage>
</organism>
<proteinExistence type="predicted"/>
<dbReference type="EMBL" id="MW546076">
    <property type="protein sequence ID" value="QVD58801.1"/>
    <property type="molecule type" value="Genomic_DNA"/>
</dbReference>
<sequence length="46" mass="5483">MKKLNICLTIISFFITYKVLTKKKKHKHVIVDFSVQDHIHLNDICK</sequence>
<dbReference type="Proteomes" id="UP000676678">
    <property type="component" value="Segment"/>
</dbReference>
<gene>
    <name evidence="1" type="ORF">Remus_170</name>
</gene>
<reference evidence="1" key="1">
    <citation type="journal article" date="2021" name="Pharmaceuticals (Basel)">
        <title>epsilon(2)-Phages Are Naturally Bred and Have a Vastly Improved Host Range in Staphylococcus aureus over Wild Type Phages.</title>
        <authorList>
            <person name="Saez Moreno D."/>
            <person name="Visram Z."/>
            <person name="Mutti M."/>
            <person name="Restrepo-Cordoba M."/>
            <person name="Hartmann S."/>
            <person name="Kremers A.I."/>
            <person name="Tisakova L."/>
            <person name="Schertler S."/>
            <person name="Wittmann J."/>
            <person name="Kalali B."/>
            <person name="Monecke S."/>
            <person name="Ehricht R."/>
            <person name="Resch G."/>
            <person name="Corsini L."/>
        </authorList>
    </citation>
    <scope>NUCLEOTIDE SEQUENCE</scope>
</reference>